<comment type="caution">
    <text evidence="1">The sequence shown here is derived from an EMBL/GenBank/DDBJ whole genome shotgun (WGS) entry which is preliminary data.</text>
</comment>
<proteinExistence type="predicted"/>
<gene>
    <name evidence="1" type="ORF">G2W53_041560</name>
</gene>
<protein>
    <submittedName>
        <fullName evidence="1">Uncharacterized protein</fullName>
    </submittedName>
</protein>
<keyword evidence="2" id="KW-1185">Reference proteome</keyword>
<dbReference type="OrthoDB" id="1741700at2759"/>
<reference evidence="1" key="1">
    <citation type="submission" date="2020-09" db="EMBL/GenBank/DDBJ databases">
        <title>Genome-Enabled Discovery of Anthraquinone Biosynthesis in Senna tora.</title>
        <authorList>
            <person name="Kang S.-H."/>
            <person name="Pandey R.P."/>
            <person name="Lee C.-M."/>
            <person name="Sim J.-S."/>
            <person name="Jeong J.-T."/>
            <person name="Choi B.-S."/>
            <person name="Jung M."/>
            <person name="Ginzburg D."/>
            <person name="Zhao K."/>
            <person name="Won S.Y."/>
            <person name="Oh T.-J."/>
            <person name="Yu Y."/>
            <person name="Kim N.-H."/>
            <person name="Lee O.R."/>
            <person name="Lee T.-H."/>
            <person name="Bashyal P."/>
            <person name="Kim T.-S."/>
            <person name="Lee W.-H."/>
            <person name="Kawkins C."/>
            <person name="Kim C.-K."/>
            <person name="Kim J.S."/>
            <person name="Ahn B.O."/>
            <person name="Rhee S.Y."/>
            <person name="Sohng J.K."/>
        </authorList>
    </citation>
    <scope>NUCLEOTIDE SEQUENCE</scope>
    <source>
        <tissue evidence="1">Leaf</tissue>
    </source>
</reference>
<evidence type="ECO:0000313" key="2">
    <source>
        <dbReference type="Proteomes" id="UP000634136"/>
    </source>
</evidence>
<dbReference type="EMBL" id="JAAIUW010000013">
    <property type="protein sequence ID" value="KAF7802449.1"/>
    <property type="molecule type" value="Genomic_DNA"/>
</dbReference>
<organism evidence="1 2">
    <name type="scientific">Senna tora</name>
    <dbReference type="NCBI Taxonomy" id="362788"/>
    <lineage>
        <taxon>Eukaryota</taxon>
        <taxon>Viridiplantae</taxon>
        <taxon>Streptophyta</taxon>
        <taxon>Embryophyta</taxon>
        <taxon>Tracheophyta</taxon>
        <taxon>Spermatophyta</taxon>
        <taxon>Magnoliopsida</taxon>
        <taxon>eudicotyledons</taxon>
        <taxon>Gunneridae</taxon>
        <taxon>Pentapetalae</taxon>
        <taxon>rosids</taxon>
        <taxon>fabids</taxon>
        <taxon>Fabales</taxon>
        <taxon>Fabaceae</taxon>
        <taxon>Caesalpinioideae</taxon>
        <taxon>Cassia clade</taxon>
        <taxon>Senna</taxon>
    </lineage>
</organism>
<accession>A0A834SFC7</accession>
<dbReference type="AlphaFoldDB" id="A0A834SFC7"/>
<name>A0A834SFC7_9FABA</name>
<sequence length="104" mass="12389">MDEKNERKRKWRECSRMGRNVYPKLPRRSLMLRDFWDIRLKLFPGKLKSRWSGPFLVTKVAPYGAVEVKDEKTSNVFLTNGQRLKHYWGGGFERANFVVIFEPP</sequence>
<dbReference type="Proteomes" id="UP000634136">
    <property type="component" value="Unassembled WGS sequence"/>
</dbReference>
<evidence type="ECO:0000313" key="1">
    <source>
        <dbReference type="EMBL" id="KAF7802449.1"/>
    </source>
</evidence>